<geneLocation type="plasmid" evidence="1 2">
    <name>p330</name>
</geneLocation>
<dbReference type="STRING" id="84029.CROST_31830"/>
<evidence type="ECO:0008006" key="3">
    <source>
        <dbReference type="Google" id="ProtNLM"/>
    </source>
</evidence>
<dbReference type="AlphaFoldDB" id="A0A1S8L2A9"/>
<keyword evidence="2" id="KW-1185">Reference proteome</keyword>
<protein>
    <recommendedName>
        <fullName evidence="3">Baseplate J-like protein</fullName>
    </recommendedName>
</protein>
<dbReference type="Proteomes" id="UP000190951">
    <property type="component" value="Plasmid p330"/>
</dbReference>
<organism evidence="1 2">
    <name type="scientific">Clostridium felsineum</name>
    <dbReference type="NCBI Taxonomy" id="36839"/>
    <lineage>
        <taxon>Bacteria</taxon>
        <taxon>Bacillati</taxon>
        <taxon>Bacillota</taxon>
        <taxon>Clostridia</taxon>
        <taxon>Eubacteriales</taxon>
        <taxon>Clostridiaceae</taxon>
        <taxon>Clostridium</taxon>
    </lineage>
</organism>
<dbReference type="EMBL" id="CP096984">
    <property type="protein sequence ID" value="URZ13918.1"/>
    <property type="molecule type" value="Genomic_DNA"/>
</dbReference>
<proteinExistence type="predicted"/>
<evidence type="ECO:0000313" key="1">
    <source>
        <dbReference type="EMBL" id="URZ13918.1"/>
    </source>
</evidence>
<gene>
    <name evidence="1" type="ORF">CROST_046960</name>
</gene>
<dbReference type="KEGG" id="crw:CROST_046960"/>
<dbReference type="RefSeq" id="WP_077832545.1">
    <property type="nucleotide sequence ID" value="NZ_CP096984.1"/>
</dbReference>
<name>A0A1S8L2A9_9CLOT</name>
<sequence length="271" mass="30771">MILLFDKSFEDLTKEADENLRNLGFSNSPGTVAKLLIDVVNKNIADFYDCLRLNHVNNFLSTASDEFLDSIGLLLNCTRKEKEADDDYRDRISKQILNTASANETAIRLTLLSIEGIDDVILKNCCYGMGSFSVVIITDASREDKSVLEEARFKLQETAAYGIKFDVSTPILKQISLKIKLIMKDTEGAYVKNIKEAVKENLNTYLRTRRVGENLRIKEIINKIMTSSEDILECKCEEFKINDNKEQLKDKKCQWNELFVVASNSDAISII</sequence>
<accession>A0A1S8L2A9</accession>
<keyword evidence="1" id="KW-0614">Plasmid</keyword>
<reference evidence="1 2" key="1">
    <citation type="submission" date="2022-04" db="EMBL/GenBank/DDBJ databases">
        <title>Genome sequence of C. roseum typestrain.</title>
        <authorList>
            <person name="Poehlein A."/>
            <person name="Schoch T."/>
            <person name="Duerre P."/>
            <person name="Daniel R."/>
        </authorList>
    </citation>
    <scope>NUCLEOTIDE SEQUENCE [LARGE SCALE GENOMIC DNA]</scope>
    <source>
        <strain evidence="1 2">DSM 7320</strain>
        <plasmid evidence="1 2">p330</plasmid>
    </source>
</reference>
<evidence type="ECO:0000313" key="2">
    <source>
        <dbReference type="Proteomes" id="UP000190951"/>
    </source>
</evidence>